<evidence type="ECO:0000313" key="4">
    <source>
        <dbReference type="Proteomes" id="UP000015354"/>
    </source>
</evidence>
<dbReference type="OrthoDB" id="10632399at2759"/>
<dbReference type="InterPro" id="IPR056040">
    <property type="entry name" value="DUF7623"/>
</dbReference>
<feature type="compositionally biased region" description="Basic and acidic residues" evidence="1">
    <location>
        <begin position="19"/>
        <end position="29"/>
    </location>
</feature>
<accession>S9TK73</accession>
<dbReference type="EMBL" id="ATMH01010601">
    <property type="protein sequence ID" value="EPY17229.1"/>
    <property type="molecule type" value="Genomic_DNA"/>
</dbReference>
<evidence type="ECO:0000259" key="2">
    <source>
        <dbReference type="Pfam" id="PF24610"/>
    </source>
</evidence>
<feature type="domain" description="DUF7623" evidence="2">
    <location>
        <begin position="543"/>
        <end position="602"/>
    </location>
</feature>
<comment type="caution">
    <text evidence="3">The sequence shown here is derived from an EMBL/GenBank/DDBJ whole genome shotgun (WGS) entry which is preliminary data.</text>
</comment>
<reference evidence="3 4" key="1">
    <citation type="journal article" date="2013" name="PLoS ONE">
        <title>Predicting the Proteins of Angomonas deanei, Strigomonas culicis and Their Respective Endosymbionts Reveals New Aspects of the Trypanosomatidae Family.</title>
        <authorList>
            <person name="Motta M.C."/>
            <person name="Martins A.C."/>
            <person name="de Souza S.S."/>
            <person name="Catta-Preta C.M."/>
            <person name="Silva R."/>
            <person name="Klein C.C."/>
            <person name="de Almeida L.G."/>
            <person name="de Lima Cunha O."/>
            <person name="Ciapina L.P."/>
            <person name="Brocchi M."/>
            <person name="Colabardini A.C."/>
            <person name="de Araujo Lima B."/>
            <person name="Machado C.R."/>
            <person name="de Almeida Soares C.M."/>
            <person name="Probst C.M."/>
            <person name="de Menezes C.B."/>
            <person name="Thompson C.E."/>
            <person name="Bartholomeu D.C."/>
            <person name="Gradia D.F."/>
            <person name="Pavoni D.P."/>
            <person name="Grisard E.C."/>
            <person name="Fantinatti-Garboggini F."/>
            <person name="Marchini F.K."/>
            <person name="Rodrigues-Luiz G.F."/>
            <person name="Wagner G."/>
            <person name="Goldman G.H."/>
            <person name="Fietto J.L."/>
            <person name="Elias M.C."/>
            <person name="Goldman M.H."/>
            <person name="Sagot M.F."/>
            <person name="Pereira M."/>
            <person name="Stoco P.H."/>
            <person name="de Mendonca-Neto R.P."/>
            <person name="Teixeira S.M."/>
            <person name="Maciel T.E."/>
            <person name="de Oliveira Mendes T.A."/>
            <person name="Urmenyi T.P."/>
            <person name="de Souza W."/>
            <person name="Schenkman S."/>
            <person name="de Vasconcelos A.T."/>
        </authorList>
    </citation>
    <scope>NUCLEOTIDE SEQUENCE [LARGE SCALE GENOMIC DNA]</scope>
</reference>
<proteinExistence type="predicted"/>
<protein>
    <submittedName>
        <fullName evidence="3">Calpain-like cysteine peptidase</fullName>
    </submittedName>
</protein>
<keyword evidence="4" id="KW-1185">Reference proteome</keyword>
<evidence type="ECO:0000313" key="3">
    <source>
        <dbReference type="EMBL" id="EPY17229.1"/>
    </source>
</evidence>
<feature type="domain" description="DUF7623" evidence="2">
    <location>
        <begin position="216"/>
        <end position="268"/>
    </location>
</feature>
<evidence type="ECO:0000256" key="1">
    <source>
        <dbReference type="SAM" id="MobiDB-lite"/>
    </source>
</evidence>
<name>S9TK73_9TRYP</name>
<dbReference type="AlphaFoldDB" id="S9TK73"/>
<gene>
    <name evidence="3" type="ORF">STCU_10743</name>
</gene>
<feature type="domain" description="DUF7623" evidence="2">
    <location>
        <begin position="378"/>
        <end position="431"/>
    </location>
</feature>
<feature type="domain" description="DUF7623" evidence="2">
    <location>
        <begin position="134"/>
        <end position="187"/>
    </location>
</feature>
<feature type="region of interest" description="Disordered" evidence="1">
    <location>
        <begin position="1"/>
        <end position="46"/>
    </location>
</feature>
<dbReference type="Proteomes" id="UP000015354">
    <property type="component" value="Unassembled WGS sequence"/>
</dbReference>
<organism evidence="3 4">
    <name type="scientific">Strigomonas culicis</name>
    <dbReference type="NCBI Taxonomy" id="28005"/>
    <lineage>
        <taxon>Eukaryota</taxon>
        <taxon>Discoba</taxon>
        <taxon>Euglenozoa</taxon>
        <taxon>Kinetoplastea</taxon>
        <taxon>Metakinetoplastina</taxon>
        <taxon>Trypanosomatida</taxon>
        <taxon>Trypanosomatidae</taxon>
        <taxon>Strigomonadinae</taxon>
        <taxon>Strigomonas</taxon>
    </lineage>
</organism>
<dbReference type="Pfam" id="PF24610">
    <property type="entry name" value="DUF7623"/>
    <property type="match status" value="5"/>
</dbReference>
<feature type="domain" description="DUF7623" evidence="2">
    <location>
        <begin position="297"/>
        <end position="349"/>
    </location>
</feature>
<sequence>MEDHRDPPQLLDFAPPEGCTEHTEAKEEMVPPATVASPPPVAMGRPQTGQLLFLSSDNSGDSIRPLLVNGRTLNAGRIGDNVALADRLHASMDGMREGNTHGEHLVQERPNTQPVAVSLAQRRASRSTFLRPMTGVRLEDLPLDRDADFQQLEAERERLRSLPGDHRPEIQAVEEALNRRTFALAKERGLLPEDAAYLTVADPRGERAAYLRPIPGVNLHDLPLDVDAEFQALEEERTRLVALPGDHTAETKAVEEALSRRAMGIAAERGLLPATAAPSSDGQREAARRKYLRCLPGIDLKTVPLSEDHAFQQLESERDALLKLTGDHAAELKSLEEAMNFRVFQMVKERALLHADEPYYPAEIRAKERSEHLLPIIGVDLAALPVDQDESFQFLEKERARLVSVPGGNLNDISRLDEALNRRAWVLAQELGLLPADAQYTDDTDLCTRPRRRLRVVKDALGENTGYAYEHIPDPLTLMDPFMHGIPLAHLRDYLDADGEFHQLLERYDNAATQDETGDVISAMNRRACAFADVVHDVELVELPSTVDGMPVNTLDLHGDEALTELENEARELRMQPETADPGRLEALEAQIVERLHHVAKRSREPYLTEEMIGAPLELLDLANFPSFLTKEKELHRLMKNPTATKTPLPT</sequence>